<organism evidence="2 3">
    <name type="scientific">Verticillium longisporum</name>
    <name type="common">Verticillium dahliae var. longisporum</name>
    <dbReference type="NCBI Taxonomy" id="100787"/>
    <lineage>
        <taxon>Eukaryota</taxon>
        <taxon>Fungi</taxon>
        <taxon>Dikarya</taxon>
        <taxon>Ascomycota</taxon>
        <taxon>Pezizomycotina</taxon>
        <taxon>Sordariomycetes</taxon>
        <taxon>Hypocreomycetidae</taxon>
        <taxon>Glomerellales</taxon>
        <taxon>Plectosphaerellaceae</taxon>
        <taxon>Verticillium</taxon>
    </lineage>
</organism>
<name>A0A0G4NNT8_VERLO</name>
<dbReference type="AlphaFoldDB" id="A0A0G4NNT8"/>
<dbReference type="Proteomes" id="UP000045706">
    <property type="component" value="Unassembled WGS sequence"/>
</dbReference>
<proteinExistence type="predicted"/>
<protein>
    <submittedName>
        <fullName evidence="2">Uncharacterized protein</fullName>
    </submittedName>
</protein>
<dbReference type="EMBL" id="CVQI01037272">
    <property type="protein sequence ID" value="CRK48089.1"/>
    <property type="molecule type" value="Genomic_DNA"/>
</dbReference>
<feature type="region of interest" description="Disordered" evidence="1">
    <location>
        <begin position="18"/>
        <end position="53"/>
    </location>
</feature>
<sequence>MLTPTAAEVTTDALCFPLVLHPGPHGQSKERKQKPPEHSGRNNGSDTRTPRCDWLRHAAAATRSTTKRAPGMHL</sequence>
<gene>
    <name evidence="2" type="ORF">BN1723_001346</name>
</gene>
<evidence type="ECO:0000256" key="1">
    <source>
        <dbReference type="SAM" id="MobiDB-lite"/>
    </source>
</evidence>
<reference evidence="3" key="1">
    <citation type="submission" date="2015-05" db="EMBL/GenBank/DDBJ databases">
        <authorList>
            <person name="Fogelqvist Johan"/>
        </authorList>
    </citation>
    <scope>NUCLEOTIDE SEQUENCE [LARGE SCALE GENOMIC DNA]</scope>
</reference>
<accession>A0A0G4NNT8</accession>
<feature type="compositionally biased region" description="Basic and acidic residues" evidence="1">
    <location>
        <begin position="27"/>
        <end position="40"/>
    </location>
</feature>
<evidence type="ECO:0000313" key="3">
    <source>
        <dbReference type="Proteomes" id="UP000045706"/>
    </source>
</evidence>
<evidence type="ECO:0000313" key="2">
    <source>
        <dbReference type="EMBL" id="CRK48089.1"/>
    </source>
</evidence>